<accession>A0ACC2DB78</accession>
<name>A0ACC2DB78_DIPCM</name>
<gene>
    <name evidence="1" type="ORF">O6H91_06G015300</name>
</gene>
<evidence type="ECO:0000313" key="2">
    <source>
        <dbReference type="Proteomes" id="UP001162992"/>
    </source>
</evidence>
<proteinExistence type="predicted"/>
<dbReference type="EMBL" id="CM055097">
    <property type="protein sequence ID" value="KAJ7551438.1"/>
    <property type="molecule type" value="Genomic_DNA"/>
</dbReference>
<organism evidence="1 2">
    <name type="scientific">Diphasiastrum complanatum</name>
    <name type="common">Issler's clubmoss</name>
    <name type="synonym">Lycopodium complanatum</name>
    <dbReference type="NCBI Taxonomy" id="34168"/>
    <lineage>
        <taxon>Eukaryota</taxon>
        <taxon>Viridiplantae</taxon>
        <taxon>Streptophyta</taxon>
        <taxon>Embryophyta</taxon>
        <taxon>Tracheophyta</taxon>
        <taxon>Lycopodiopsida</taxon>
        <taxon>Lycopodiales</taxon>
        <taxon>Lycopodiaceae</taxon>
        <taxon>Lycopodioideae</taxon>
        <taxon>Diphasiastrum</taxon>
    </lineage>
</organism>
<dbReference type="Proteomes" id="UP001162992">
    <property type="component" value="Chromosome 6"/>
</dbReference>
<keyword evidence="2" id="KW-1185">Reference proteome</keyword>
<reference evidence="2" key="1">
    <citation type="journal article" date="2024" name="Proc. Natl. Acad. Sci. U.S.A.">
        <title>Extraordinary preservation of gene collinearity over three hundred million years revealed in homosporous lycophytes.</title>
        <authorList>
            <person name="Li C."/>
            <person name="Wickell D."/>
            <person name="Kuo L.Y."/>
            <person name="Chen X."/>
            <person name="Nie B."/>
            <person name="Liao X."/>
            <person name="Peng D."/>
            <person name="Ji J."/>
            <person name="Jenkins J."/>
            <person name="Williams M."/>
            <person name="Shu S."/>
            <person name="Plott C."/>
            <person name="Barry K."/>
            <person name="Rajasekar S."/>
            <person name="Grimwood J."/>
            <person name="Han X."/>
            <person name="Sun S."/>
            <person name="Hou Z."/>
            <person name="He W."/>
            <person name="Dai G."/>
            <person name="Sun C."/>
            <person name="Schmutz J."/>
            <person name="Leebens-Mack J.H."/>
            <person name="Li F.W."/>
            <person name="Wang L."/>
        </authorList>
    </citation>
    <scope>NUCLEOTIDE SEQUENCE [LARGE SCALE GENOMIC DNA]</scope>
    <source>
        <strain evidence="2">cv. PW_Plant_1</strain>
    </source>
</reference>
<sequence length="479" mass="53491">MADAKEILGLSKGSLPGGPLAAVDKRTSRAPKEASKKPEGVSREVYALTGGLPPVIPTVEQAASKRRNVLQSQKVSWQWLPFTSSARTDNLQLYHWVRAVDEVAPTGDYSFAKYNKSVEIVRYTNEEYNKHLLDMNWTRQETDQLFDLCEQFDLRFIIIADRITPPRSVEELKNRYYSAAKTIILARAAMPEDVADHTLVKDTYNMQHEVERKRSLGFMLSQSRQQEREDAEAEDETELATTVLASSASMVDQIDKSSQTTTRASSPLSLPNTVAIGGLVVTAGGNGPHVPQVCLRSALLTQMIHSTVTSIGARTIKRVDQALENLGVHVKPKVPTQAVCAQHMELRNEVLISLNLQKQVQWKETEVSVLHDNPYADIPPTPTTPKRAQRGSDHERVSIRAATLGPDVDTGERSGKREHKRKANDPPILELTYIGMNNFQLICAIFSPIGLAQFCIQLAPKFDKAGFFQQYSSRKYWQP</sequence>
<comment type="caution">
    <text evidence="1">The sequence shown here is derived from an EMBL/GenBank/DDBJ whole genome shotgun (WGS) entry which is preliminary data.</text>
</comment>
<evidence type="ECO:0000313" key="1">
    <source>
        <dbReference type="EMBL" id="KAJ7551438.1"/>
    </source>
</evidence>
<protein>
    <submittedName>
        <fullName evidence="1">Uncharacterized protein</fullName>
    </submittedName>
</protein>